<feature type="domain" description="HNH nuclease" evidence="1">
    <location>
        <begin position="70"/>
        <end position="124"/>
    </location>
</feature>
<keyword evidence="2" id="KW-0540">Nuclease</keyword>
<sequence>MYPDVEIHTKDVVDWVTSTYLERTGKIFRDPDRGIRSLYQRGFLQKIAKGIYKYDPQYAQNKQQQDFTIAQKKEILKRDGYKCVICGAGRENGVELHVDHIKPKDMGGLATIENGQTLCSQHNFLKKNLRQTETGKKMFIRLYQYFGHKKRGTKKLFIG</sequence>
<organism evidence="2 3">
    <name type="scientific">Pseudanabaena cinerea FACHB-1277</name>
    <dbReference type="NCBI Taxonomy" id="2949581"/>
    <lineage>
        <taxon>Bacteria</taxon>
        <taxon>Bacillati</taxon>
        <taxon>Cyanobacteriota</taxon>
        <taxon>Cyanophyceae</taxon>
        <taxon>Pseudanabaenales</taxon>
        <taxon>Pseudanabaenaceae</taxon>
        <taxon>Pseudanabaena</taxon>
        <taxon>Pseudanabaena cinerea</taxon>
    </lineage>
</organism>
<keyword evidence="2" id="KW-0378">Hydrolase</keyword>
<dbReference type="InterPro" id="IPR002711">
    <property type="entry name" value="HNH"/>
</dbReference>
<dbReference type="Pfam" id="PF01844">
    <property type="entry name" value="HNH"/>
    <property type="match status" value="1"/>
</dbReference>
<dbReference type="EMBL" id="JACJPY010000167">
    <property type="protein sequence ID" value="MBD2152864.1"/>
    <property type="molecule type" value="Genomic_DNA"/>
</dbReference>
<keyword evidence="3" id="KW-1185">Reference proteome</keyword>
<dbReference type="CDD" id="cd00085">
    <property type="entry name" value="HNHc"/>
    <property type="match status" value="1"/>
</dbReference>
<evidence type="ECO:0000313" key="2">
    <source>
        <dbReference type="EMBL" id="MBD2152864.1"/>
    </source>
</evidence>
<dbReference type="Gene3D" id="1.10.30.50">
    <property type="match status" value="1"/>
</dbReference>
<dbReference type="Proteomes" id="UP000631421">
    <property type="component" value="Unassembled WGS sequence"/>
</dbReference>
<keyword evidence="2" id="KW-0255">Endonuclease</keyword>
<dbReference type="GO" id="GO:0004519">
    <property type="term" value="F:endonuclease activity"/>
    <property type="evidence" value="ECO:0007669"/>
    <property type="project" value="UniProtKB-KW"/>
</dbReference>
<evidence type="ECO:0000313" key="3">
    <source>
        <dbReference type="Proteomes" id="UP000631421"/>
    </source>
</evidence>
<protein>
    <submittedName>
        <fullName evidence="2">HNH endonuclease</fullName>
    </submittedName>
</protein>
<reference evidence="2" key="2">
    <citation type="submission" date="2020-08" db="EMBL/GenBank/DDBJ databases">
        <authorList>
            <person name="Chen M."/>
            <person name="Teng W."/>
            <person name="Zhao L."/>
            <person name="Hu C."/>
            <person name="Zhou Y."/>
            <person name="Han B."/>
            <person name="Song L."/>
            <person name="Shu W."/>
        </authorList>
    </citation>
    <scope>NUCLEOTIDE SEQUENCE</scope>
    <source>
        <strain evidence="2">FACHB-1277</strain>
    </source>
</reference>
<evidence type="ECO:0000259" key="1">
    <source>
        <dbReference type="SMART" id="SM00507"/>
    </source>
</evidence>
<dbReference type="InterPro" id="IPR003615">
    <property type="entry name" value="HNH_nuc"/>
</dbReference>
<reference evidence="2" key="1">
    <citation type="journal article" date="2015" name="ISME J.">
        <title>Draft Genome Sequence of Streptomyces incarnatus NRRL8089, which Produces the Nucleoside Antibiotic Sinefungin.</title>
        <authorList>
            <person name="Oshima K."/>
            <person name="Hattori M."/>
            <person name="Shimizu H."/>
            <person name="Fukuda K."/>
            <person name="Nemoto M."/>
            <person name="Inagaki K."/>
            <person name="Tamura T."/>
        </authorList>
    </citation>
    <scope>NUCLEOTIDE SEQUENCE</scope>
    <source>
        <strain evidence="2">FACHB-1277</strain>
    </source>
</reference>
<dbReference type="SMART" id="SM00507">
    <property type="entry name" value="HNHc"/>
    <property type="match status" value="1"/>
</dbReference>
<proteinExistence type="predicted"/>
<dbReference type="RefSeq" id="WP_190353323.1">
    <property type="nucleotide sequence ID" value="NZ_JACJPY010000167.1"/>
</dbReference>
<dbReference type="GO" id="GO:0003676">
    <property type="term" value="F:nucleic acid binding"/>
    <property type="evidence" value="ECO:0007669"/>
    <property type="project" value="InterPro"/>
</dbReference>
<dbReference type="GO" id="GO:0008270">
    <property type="term" value="F:zinc ion binding"/>
    <property type="evidence" value="ECO:0007669"/>
    <property type="project" value="InterPro"/>
</dbReference>
<dbReference type="AlphaFoldDB" id="A0A926UXH2"/>
<comment type="caution">
    <text evidence="2">The sequence shown here is derived from an EMBL/GenBank/DDBJ whole genome shotgun (WGS) entry which is preliminary data.</text>
</comment>
<accession>A0A926UXH2</accession>
<name>A0A926UXH2_9CYAN</name>
<gene>
    <name evidence="2" type="ORF">H6F44_22530</name>
</gene>